<dbReference type="Proteomes" id="UP001054889">
    <property type="component" value="Unassembled WGS sequence"/>
</dbReference>
<gene>
    <name evidence="3" type="primary">gb07065</name>
    <name evidence="3" type="ORF">PR202_gb07065</name>
</gene>
<dbReference type="PANTHER" id="PTHR47932:SF12">
    <property type="entry name" value="PENTACOTRIPEPTIDE-REPEAT REGION OF PRORP DOMAIN-CONTAINING PROTEIN"/>
    <property type="match status" value="1"/>
</dbReference>
<evidence type="ECO:0000313" key="3">
    <source>
        <dbReference type="EMBL" id="GJN19756.1"/>
    </source>
</evidence>
<dbReference type="InterPro" id="IPR002885">
    <property type="entry name" value="PPR_rpt"/>
</dbReference>
<dbReference type="Pfam" id="PF12854">
    <property type="entry name" value="PPR_1"/>
    <property type="match status" value="1"/>
</dbReference>
<reference evidence="3" key="2">
    <citation type="submission" date="2021-12" db="EMBL/GenBank/DDBJ databases">
        <title>Resequencing data analysis of finger millet.</title>
        <authorList>
            <person name="Hatakeyama M."/>
            <person name="Aluri S."/>
            <person name="Balachadran M.T."/>
            <person name="Sivarajan S.R."/>
            <person name="Poveda L."/>
            <person name="Shimizu-Inatsugi R."/>
            <person name="Schlapbach R."/>
            <person name="Sreeman S.M."/>
            <person name="Shimizu K.K."/>
        </authorList>
    </citation>
    <scope>NUCLEOTIDE SEQUENCE</scope>
</reference>
<reference evidence="3" key="1">
    <citation type="journal article" date="2018" name="DNA Res.">
        <title>Multiple hybrid de novo genome assembly of finger millet, an orphan allotetraploid crop.</title>
        <authorList>
            <person name="Hatakeyama M."/>
            <person name="Aluri S."/>
            <person name="Balachadran M.T."/>
            <person name="Sivarajan S.R."/>
            <person name="Patrignani A."/>
            <person name="Gruter S."/>
            <person name="Poveda L."/>
            <person name="Shimizu-Inatsugi R."/>
            <person name="Baeten J."/>
            <person name="Francoijs K.J."/>
            <person name="Nataraja K.N."/>
            <person name="Reddy Y.A.N."/>
            <person name="Phadnis S."/>
            <person name="Ravikumar R.L."/>
            <person name="Schlapbach R."/>
            <person name="Sreeman S.M."/>
            <person name="Shimizu K.K."/>
        </authorList>
    </citation>
    <scope>NUCLEOTIDE SEQUENCE</scope>
</reference>
<comment type="caution">
    <text evidence="3">The sequence shown here is derived from an EMBL/GenBank/DDBJ whole genome shotgun (WGS) entry which is preliminary data.</text>
</comment>
<proteinExistence type="predicted"/>
<keyword evidence="2" id="KW-0809">Transit peptide</keyword>
<dbReference type="GO" id="GO:0003729">
    <property type="term" value="F:mRNA binding"/>
    <property type="evidence" value="ECO:0007669"/>
    <property type="project" value="TreeGrafter"/>
</dbReference>
<evidence type="ECO:0000256" key="2">
    <source>
        <dbReference type="ARBA" id="ARBA00022946"/>
    </source>
</evidence>
<keyword evidence="4" id="KW-1185">Reference proteome</keyword>
<dbReference type="PANTHER" id="PTHR47932">
    <property type="entry name" value="ATPASE EXPRESSION PROTEIN 3"/>
    <property type="match status" value="1"/>
</dbReference>
<dbReference type="NCBIfam" id="TIGR00756">
    <property type="entry name" value="PPR"/>
    <property type="match status" value="1"/>
</dbReference>
<accession>A0AAV5EC29</accession>
<dbReference type="AlphaFoldDB" id="A0AAV5EC29"/>
<dbReference type="EMBL" id="BQKI01000074">
    <property type="protein sequence ID" value="GJN19756.1"/>
    <property type="molecule type" value="Genomic_DNA"/>
</dbReference>
<name>A0AAV5EC29_ELECO</name>
<keyword evidence="1" id="KW-0677">Repeat</keyword>
<dbReference type="Gene3D" id="1.25.40.10">
    <property type="entry name" value="Tetratricopeptide repeat domain"/>
    <property type="match status" value="1"/>
</dbReference>
<evidence type="ECO:0000313" key="4">
    <source>
        <dbReference type="Proteomes" id="UP001054889"/>
    </source>
</evidence>
<evidence type="ECO:0000256" key="1">
    <source>
        <dbReference type="ARBA" id="ARBA00022737"/>
    </source>
</evidence>
<protein>
    <submittedName>
        <fullName evidence="3">Uncharacterized protein</fullName>
    </submittedName>
</protein>
<sequence>MPDVVSYNTLLKGSVVPKGVKEVLDLLHMMLEDEGKQAVAGPDLVTYNTAIDGFFKEHEVDKAYSLFQGNVGSWDFARCCDLQLNVSWPMQGSSYGQG</sequence>
<dbReference type="InterPro" id="IPR011990">
    <property type="entry name" value="TPR-like_helical_dom_sf"/>
</dbReference>
<organism evidence="3 4">
    <name type="scientific">Eleusine coracana subsp. coracana</name>
    <dbReference type="NCBI Taxonomy" id="191504"/>
    <lineage>
        <taxon>Eukaryota</taxon>
        <taxon>Viridiplantae</taxon>
        <taxon>Streptophyta</taxon>
        <taxon>Embryophyta</taxon>
        <taxon>Tracheophyta</taxon>
        <taxon>Spermatophyta</taxon>
        <taxon>Magnoliopsida</taxon>
        <taxon>Liliopsida</taxon>
        <taxon>Poales</taxon>
        <taxon>Poaceae</taxon>
        <taxon>PACMAD clade</taxon>
        <taxon>Chloridoideae</taxon>
        <taxon>Cynodonteae</taxon>
        <taxon>Eleusininae</taxon>
        <taxon>Eleusine</taxon>
    </lineage>
</organism>